<feature type="compositionally biased region" description="Basic and acidic residues" evidence="5">
    <location>
        <begin position="994"/>
        <end position="1023"/>
    </location>
</feature>
<dbReference type="Proteomes" id="UP000663699">
    <property type="component" value="Chromosome 13"/>
</dbReference>
<sequence length="1162" mass="135417">MNTVLTSQDINIHAEIQGKEHRIIEVPLKELGQVVEIDCTTLPEDAEELCEILECENAAKEFWIQFSYEYRRQGYIDQAIHILIRGLKVDMQKENKLPLYSMLAALYLEKARRAPRIEDQKEVSIETYTKDYYHQMATQALNEANRIDFSFLPNILTRAVWNIMRSSGEKSLIDQAGKYFDDILIADPCNLFAILGKARILFSRKNYVGSLKLYQTILSSKPDFVLDPRIGIGLCFWKLNMKEDAKAAWSRSLELNQKNVSANTLLSLYYLDSASSKTGTSEFLEEYEKSLKYARNAYKQSQTDPYSANILASYFFSKKNMDMTIKLSEKALQYADTNYLINNSLFLMARAYHYMENYEKASGLYQHSYSIKDSSVVSAIGIGQMKLIQDDIVGAKLIFEKITEQHPKCIEALTILGSIYTHEMLSSNSRNDKSLERQKAKSLLERAIHLISNSEQREFSSSGIFVTLAALCEEEDNNVSLESYERALDLERNFPTNILPQLLNNIGVLHHIKEDFVNARQFYQDALNQCVSMGQQENNTINVDALVTTLTYNLARCEEQAKNYEEAKKFYEELLQRHPDYVEARVRLCHMEIIREGTENTSKKIKNLIETDPSNLDVRAYFGWYLSHQKWNRTSGDDPEQRHYTHTLKYFDKHDRYSLTAMGNIHLRIAREFRPTTDAEKEKRHKMYGKAVEFFDKALQLDPKNAYAAQGIAIALAENKQHAKALLILSKIRETLKNETVYINMGHCLTEMKQYPRAIEAYEFALNEYQNGSNIMTFSALGKVWLQKGKEERNLSALKEALEFTEKALKLQPSNTAIIFNIAFIQFKFAEIARTLPENKRSIEDLKYALENLDNAIKTFSNLANSKYPPYPKEDIQQRANMGRNTTLRQLERAIQQQKEFETNNLAKLDSARQKRKEEQEKRDAEAEALRVSEEKRQKELAEERRLMQEQVKEWAMKKKEEYEMAENDIEKNKDLDDQGKSKKRNKLKKNRQKKLENKESEPFNPETNEHDTYDDEKQEKTVSRQPKKRRKLLRINSKREILDSDDQAEDEDKEIPNIYNNKSNTEEHKENTIIEHQASDIEDKENNLVEHETSDIEEDKKNTIIEHEASNIEEHKENDMIEYKSLNTIEQKTDNSMEYEPSQIIEYDTFDLYETEDNDEI</sequence>
<feature type="repeat" description="TPR" evidence="3">
    <location>
        <begin position="782"/>
        <end position="815"/>
    </location>
</feature>
<evidence type="ECO:0000256" key="5">
    <source>
        <dbReference type="SAM" id="MobiDB-lite"/>
    </source>
</evidence>
<dbReference type="GO" id="GO:0006368">
    <property type="term" value="P:transcription elongation by RNA polymerase II"/>
    <property type="evidence" value="ECO:0007669"/>
    <property type="project" value="TreeGrafter"/>
</dbReference>
<feature type="region of interest" description="Disordered" evidence="5">
    <location>
        <begin position="902"/>
        <end position="944"/>
    </location>
</feature>
<dbReference type="PANTHER" id="PTHR14027:SF2">
    <property type="entry name" value="RNA POLYMERASE-ASSOCIATED PROTEIN CTR9 HOMOLOG"/>
    <property type="match status" value="1"/>
</dbReference>
<name>A0A899G5M4_9ASCO</name>
<evidence type="ECO:0000256" key="3">
    <source>
        <dbReference type="PROSITE-ProRule" id="PRU00339"/>
    </source>
</evidence>
<evidence type="ECO:0000313" key="7">
    <source>
        <dbReference type="Proteomes" id="UP000663699"/>
    </source>
</evidence>
<feature type="repeat" description="TPR" evidence="3">
    <location>
        <begin position="739"/>
        <end position="772"/>
    </location>
</feature>
<dbReference type="GO" id="GO:0000993">
    <property type="term" value="F:RNA polymerase II complex binding"/>
    <property type="evidence" value="ECO:0007669"/>
    <property type="project" value="TreeGrafter"/>
</dbReference>
<dbReference type="EMBL" id="CP054544">
    <property type="protein sequence ID" value="QSL66598.1"/>
    <property type="molecule type" value="Genomic_DNA"/>
</dbReference>
<proteinExistence type="predicted"/>
<dbReference type="SUPFAM" id="SSF81901">
    <property type="entry name" value="HCP-like"/>
    <property type="match status" value="1"/>
</dbReference>
<dbReference type="InterPro" id="IPR031101">
    <property type="entry name" value="Ctr9"/>
</dbReference>
<feature type="compositionally biased region" description="Acidic residues" evidence="5">
    <location>
        <begin position="1044"/>
        <end position="1054"/>
    </location>
</feature>
<feature type="coiled-coil region" evidence="4">
    <location>
        <begin position="547"/>
        <end position="577"/>
    </location>
</feature>
<feature type="compositionally biased region" description="Basic residues" evidence="5">
    <location>
        <begin position="982"/>
        <end position="993"/>
    </location>
</feature>
<accession>A0A899G5M4</accession>
<feature type="compositionally biased region" description="Basic and acidic residues" evidence="5">
    <location>
        <begin position="1065"/>
        <end position="1119"/>
    </location>
</feature>
<organism evidence="6 7">
    <name type="scientific">Pneumocystis wakefieldiae</name>
    <dbReference type="NCBI Taxonomy" id="38082"/>
    <lineage>
        <taxon>Eukaryota</taxon>
        <taxon>Fungi</taxon>
        <taxon>Dikarya</taxon>
        <taxon>Ascomycota</taxon>
        <taxon>Taphrinomycotina</taxon>
        <taxon>Pneumocystomycetes</taxon>
        <taxon>Pneumocystaceae</taxon>
        <taxon>Pneumocystis</taxon>
    </lineage>
</organism>
<evidence type="ECO:0000256" key="4">
    <source>
        <dbReference type="SAM" id="Coils"/>
    </source>
</evidence>
<dbReference type="Pfam" id="PF12895">
    <property type="entry name" value="ANAPC3"/>
    <property type="match status" value="1"/>
</dbReference>
<dbReference type="GO" id="GO:0016593">
    <property type="term" value="C:Cdc73/Paf1 complex"/>
    <property type="evidence" value="ECO:0007669"/>
    <property type="project" value="TreeGrafter"/>
</dbReference>
<dbReference type="InterPro" id="IPR011990">
    <property type="entry name" value="TPR-like_helical_dom_sf"/>
</dbReference>
<dbReference type="Gene3D" id="1.25.40.10">
    <property type="entry name" value="Tetratricopeptide repeat domain"/>
    <property type="match status" value="3"/>
</dbReference>
<dbReference type="AlphaFoldDB" id="A0A899G5M4"/>
<dbReference type="PROSITE" id="PS50005">
    <property type="entry name" value="TPR"/>
    <property type="match status" value="3"/>
</dbReference>
<dbReference type="SMART" id="SM00028">
    <property type="entry name" value="TPR"/>
    <property type="match status" value="10"/>
</dbReference>
<keyword evidence="1" id="KW-0677">Repeat</keyword>
<keyword evidence="4" id="KW-0175">Coiled coil</keyword>
<dbReference type="GO" id="GO:0006355">
    <property type="term" value="P:regulation of DNA-templated transcription"/>
    <property type="evidence" value="ECO:0007669"/>
    <property type="project" value="InterPro"/>
</dbReference>
<gene>
    <name evidence="6" type="ORF">MERGE_000980</name>
</gene>
<feature type="repeat" description="TPR" evidence="3">
    <location>
        <begin position="548"/>
        <end position="581"/>
    </location>
</feature>
<feature type="compositionally biased region" description="Basic and acidic residues" evidence="5">
    <location>
        <begin position="910"/>
        <end position="944"/>
    </location>
</feature>
<reference evidence="6" key="1">
    <citation type="submission" date="2020-06" db="EMBL/GenBank/DDBJ databases">
        <title>Genomes of multiple members of Pneumocystis genus reveal paths to human pathogen Pneumocystis jirovecii.</title>
        <authorList>
            <person name="Cisse O.H."/>
            <person name="Ma L."/>
            <person name="Dekker J."/>
            <person name="Khil P."/>
            <person name="Jo J."/>
            <person name="Brenchley J."/>
            <person name="Blair R."/>
            <person name="Pahar B."/>
            <person name="Chabe M."/>
            <person name="Van Rompay K.A."/>
            <person name="Keesler R."/>
            <person name="Sukura A."/>
            <person name="Hirsch V."/>
            <person name="Kutty G."/>
            <person name="Liu Y."/>
            <person name="Peng L."/>
            <person name="Chen J."/>
            <person name="Song J."/>
            <person name="Weissenbacher-Lang C."/>
            <person name="Xu J."/>
            <person name="Upham N.S."/>
            <person name="Stajich J.E."/>
            <person name="Cuomo C.A."/>
            <person name="Cushion M.T."/>
            <person name="Kovacs J.A."/>
        </authorList>
    </citation>
    <scope>NUCLEOTIDE SEQUENCE</scope>
    <source>
        <strain evidence="6">2A</strain>
    </source>
</reference>
<feature type="region of interest" description="Disordered" evidence="5">
    <location>
        <begin position="970"/>
        <end position="1119"/>
    </location>
</feature>
<dbReference type="InterPro" id="IPR019734">
    <property type="entry name" value="TPR_rpt"/>
</dbReference>
<evidence type="ECO:0000256" key="1">
    <source>
        <dbReference type="ARBA" id="ARBA00022737"/>
    </source>
</evidence>
<protein>
    <recommendedName>
        <fullName evidence="8">RNA polymerase-associated protein CTR9</fullName>
    </recommendedName>
</protein>
<evidence type="ECO:0000256" key="2">
    <source>
        <dbReference type="ARBA" id="ARBA00022803"/>
    </source>
</evidence>
<evidence type="ECO:0008006" key="8">
    <source>
        <dbReference type="Google" id="ProtNLM"/>
    </source>
</evidence>
<dbReference type="PANTHER" id="PTHR14027">
    <property type="entry name" value="RNA POLYMERASE-ASSOCIATED PROTEIN CTR9"/>
    <property type="match status" value="1"/>
</dbReference>
<dbReference type="OrthoDB" id="343875at2759"/>
<feature type="compositionally biased region" description="Basic and acidic residues" evidence="5">
    <location>
        <begin position="970"/>
        <end position="981"/>
    </location>
</feature>
<evidence type="ECO:0000313" key="6">
    <source>
        <dbReference type="EMBL" id="QSL66598.1"/>
    </source>
</evidence>
<keyword evidence="7" id="KW-1185">Reference proteome</keyword>
<keyword evidence="2 3" id="KW-0802">TPR repeat</keyword>
<dbReference type="SUPFAM" id="SSF48452">
    <property type="entry name" value="TPR-like"/>
    <property type="match status" value="2"/>
</dbReference>
<dbReference type="Pfam" id="PF13428">
    <property type="entry name" value="TPR_14"/>
    <property type="match status" value="1"/>
</dbReference>